<dbReference type="GO" id="GO:0016787">
    <property type="term" value="F:hydrolase activity"/>
    <property type="evidence" value="ECO:0007669"/>
    <property type="project" value="UniProtKB-KW"/>
</dbReference>
<accession>A0A3N4PMS8</accession>
<keyword evidence="1" id="KW-0378">Hydrolase</keyword>
<evidence type="ECO:0000313" key="1">
    <source>
        <dbReference type="EMBL" id="RPE00864.1"/>
    </source>
</evidence>
<name>A0A3N4PMS8_9FLAO</name>
<organism evidence="1 2">
    <name type="scientific">Aureibaculum marinum</name>
    <dbReference type="NCBI Taxonomy" id="2487930"/>
    <lineage>
        <taxon>Bacteria</taxon>
        <taxon>Pseudomonadati</taxon>
        <taxon>Bacteroidota</taxon>
        <taxon>Flavobacteriia</taxon>
        <taxon>Flavobacteriales</taxon>
        <taxon>Flavobacteriaceae</taxon>
        <taxon>Aureibaculum</taxon>
    </lineage>
</organism>
<dbReference type="Gene3D" id="3.40.50.1820">
    <property type="entry name" value="alpha/beta hydrolase"/>
    <property type="match status" value="1"/>
</dbReference>
<evidence type="ECO:0000313" key="2">
    <source>
        <dbReference type="Proteomes" id="UP000270856"/>
    </source>
</evidence>
<dbReference type="AlphaFoldDB" id="A0A3N4PMS8"/>
<dbReference type="InterPro" id="IPR029058">
    <property type="entry name" value="AB_hydrolase_fold"/>
</dbReference>
<comment type="caution">
    <text evidence="1">The sequence shown here is derived from an EMBL/GenBank/DDBJ whole genome shotgun (WGS) entry which is preliminary data.</text>
</comment>
<reference evidence="1 2" key="1">
    <citation type="submission" date="2018-11" db="EMBL/GenBank/DDBJ databases">
        <title>Aureibaculum marinum gen. nov., sp. nov., a member of the family Flavobacteriaceae isolated from the Bohai Sea.</title>
        <authorList>
            <person name="Ji X."/>
        </authorList>
    </citation>
    <scope>NUCLEOTIDE SEQUENCE [LARGE SCALE GENOMIC DNA]</scope>
    <source>
        <strain evidence="1 2">BH-SD17</strain>
    </source>
</reference>
<protein>
    <submittedName>
        <fullName evidence="1">Alpha/beta hydrolase</fullName>
    </submittedName>
</protein>
<sequence>MCSITKKKQLYFVPGLAASPDIFEYLKLPEDQFEIHHLNWLVPESKNESIEHYAKRMCDRIDSNNPVLVGVSFGGVVVQEMSKLISTKKTIIISSVKSRNELPKKFKLAKATKIYKLLPTKALSNIDNLAKYTFGNSIKKRVELYKKYLSMRDENYLPWAIHNVLNWHQDKPLPNIIHIHGDNDGVFPIKYVKDCAVIKGGTHIMILNKARPISKLLTEVI</sequence>
<dbReference type="SUPFAM" id="SSF53474">
    <property type="entry name" value="alpha/beta-Hydrolases"/>
    <property type="match status" value="1"/>
</dbReference>
<dbReference type="Proteomes" id="UP000270856">
    <property type="component" value="Unassembled WGS sequence"/>
</dbReference>
<keyword evidence="2" id="KW-1185">Reference proteome</keyword>
<gene>
    <name evidence="1" type="ORF">EGM88_00510</name>
</gene>
<dbReference type="OrthoDB" id="659408at2"/>
<dbReference type="RefSeq" id="WP_123895922.1">
    <property type="nucleotide sequence ID" value="NZ_RPFJ01000001.1"/>
</dbReference>
<proteinExistence type="predicted"/>
<dbReference type="EMBL" id="RPFJ01000001">
    <property type="protein sequence ID" value="RPE00864.1"/>
    <property type="molecule type" value="Genomic_DNA"/>
</dbReference>